<dbReference type="Gene3D" id="6.10.250.690">
    <property type="match status" value="1"/>
</dbReference>
<proteinExistence type="predicted"/>
<keyword evidence="9" id="KW-1185">Reference proteome</keyword>
<dbReference type="GO" id="GO:0005829">
    <property type="term" value="C:cytosol"/>
    <property type="evidence" value="ECO:0007669"/>
    <property type="project" value="TreeGrafter"/>
</dbReference>
<evidence type="ECO:0000259" key="7">
    <source>
        <dbReference type="PROSITE" id="PS51755"/>
    </source>
</evidence>
<evidence type="ECO:0000256" key="1">
    <source>
        <dbReference type="ARBA" id="ARBA00022553"/>
    </source>
</evidence>
<dbReference type="PANTHER" id="PTHR48111:SF40">
    <property type="entry name" value="PHOSPHATE REGULON TRANSCRIPTIONAL REGULATORY PROTEIN PHOB"/>
    <property type="match status" value="1"/>
</dbReference>
<dbReference type="GO" id="GO:0000156">
    <property type="term" value="F:phosphorelay response regulator activity"/>
    <property type="evidence" value="ECO:0007669"/>
    <property type="project" value="TreeGrafter"/>
</dbReference>
<dbReference type="PROSITE" id="PS51755">
    <property type="entry name" value="OMPR_PHOB"/>
    <property type="match status" value="1"/>
</dbReference>
<dbReference type="SUPFAM" id="SSF52172">
    <property type="entry name" value="CheY-like"/>
    <property type="match status" value="1"/>
</dbReference>
<evidence type="ECO:0000256" key="2">
    <source>
        <dbReference type="ARBA" id="ARBA00023012"/>
    </source>
</evidence>
<feature type="domain" description="Response regulatory" evidence="6">
    <location>
        <begin position="3"/>
        <end position="119"/>
    </location>
</feature>
<dbReference type="InterPro" id="IPR011006">
    <property type="entry name" value="CheY-like_superfamily"/>
</dbReference>
<dbReference type="InterPro" id="IPR039420">
    <property type="entry name" value="WalR-like"/>
</dbReference>
<dbReference type="InterPro" id="IPR001867">
    <property type="entry name" value="OmpR/PhoB-type_DNA-bd"/>
</dbReference>
<feature type="non-terminal residue" evidence="8">
    <location>
        <position position="235"/>
    </location>
</feature>
<organism evidence="8 9">
    <name type="scientific">Sutterella parvirubra YIT 11816</name>
    <dbReference type="NCBI Taxonomy" id="762967"/>
    <lineage>
        <taxon>Bacteria</taxon>
        <taxon>Pseudomonadati</taxon>
        <taxon>Pseudomonadota</taxon>
        <taxon>Betaproteobacteria</taxon>
        <taxon>Burkholderiales</taxon>
        <taxon>Sutterellaceae</taxon>
        <taxon>Sutterella</taxon>
    </lineage>
</organism>
<dbReference type="CDD" id="cd00383">
    <property type="entry name" value="trans_reg_C"/>
    <property type="match status" value="1"/>
</dbReference>
<dbReference type="SMART" id="SM00448">
    <property type="entry name" value="REC"/>
    <property type="match status" value="1"/>
</dbReference>
<name>H3KFV6_9BURK</name>
<dbReference type="GO" id="GO:0032993">
    <property type="term" value="C:protein-DNA complex"/>
    <property type="evidence" value="ECO:0007669"/>
    <property type="project" value="TreeGrafter"/>
</dbReference>
<dbReference type="GO" id="GO:0000976">
    <property type="term" value="F:transcription cis-regulatory region binding"/>
    <property type="evidence" value="ECO:0007669"/>
    <property type="project" value="TreeGrafter"/>
</dbReference>
<evidence type="ECO:0000259" key="6">
    <source>
        <dbReference type="PROSITE" id="PS50110"/>
    </source>
</evidence>
<evidence type="ECO:0000256" key="5">
    <source>
        <dbReference type="PROSITE-ProRule" id="PRU01091"/>
    </source>
</evidence>
<dbReference type="Gene3D" id="1.10.10.10">
    <property type="entry name" value="Winged helix-like DNA-binding domain superfamily/Winged helix DNA-binding domain"/>
    <property type="match status" value="1"/>
</dbReference>
<dbReference type="RefSeq" id="WP_008542668.1">
    <property type="nucleotide sequence ID" value="NZ_JH604985.1"/>
</dbReference>
<gene>
    <name evidence="8" type="ORF">HMPREF9440_01625</name>
</gene>
<keyword evidence="1 4" id="KW-0597">Phosphoprotein</keyword>
<keyword evidence="3 5" id="KW-0238">DNA-binding</keyword>
<evidence type="ECO:0000256" key="4">
    <source>
        <dbReference type="PROSITE-ProRule" id="PRU00169"/>
    </source>
</evidence>
<dbReference type="OrthoDB" id="9802426at2"/>
<dbReference type="Gene3D" id="3.40.50.2300">
    <property type="match status" value="1"/>
</dbReference>
<dbReference type="PROSITE" id="PS50110">
    <property type="entry name" value="RESPONSE_REGULATORY"/>
    <property type="match status" value="1"/>
</dbReference>
<dbReference type="Proteomes" id="UP000004956">
    <property type="component" value="Unassembled WGS sequence"/>
</dbReference>
<protein>
    <submittedName>
        <fullName evidence="8">DNA-binding response regulator</fullName>
    </submittedName>
</protein>
<dbReference type="InterPro" id="IPR001789">
    <property type="entry name" value="Sig_transdc_resp-reg_receiver"/>
</dbReference>
<dbReference type="InterPro" id="IPR016032">
    <property type="entry name" value="Sig_transdc_resp-reg_C-effctor"/>
</dbReference>
<sequence length="235" mass="25767">MTTLLIVEDEMAIRELVAFVCETEGFTTVRATTIAEAREAVAASMPDLVLLDMMLPDDSGLTWLRSLRADRATAALPVIMLTARGDEVDRVAGLDAGADDYVVKPFLPRELVARVRAVLRRHEHAGSAPKTVEVPGVDEAEVVVRCGPLVMNEARFEATADGVPLKLSAKEFKLLYIFATKPGRVFTRAQLLSAVWQSAFVDERTVDVHMLRLRKALAGTAAEDFIETVRGIGYR</sequence>
<dbReference type="InterPro" id="IPR036388">
    <property type="entry name" value="WH-like_DNA-bd_sf"/>
</dbReference>
<evidence type="ECO:0000256" key="3">
    <source>
        <dbReference type="ARBA" id="ARBA00023125"/>
    </source>
</evidence>
<dbReference type="Pfam" id="PF00486">
    <property type="entry name" value="Trans_reg_C"/>
    <property type="match status" value="1"/>
</dbReference>
<comment type="caution">
    <text evidence="8">The sequence shown here is derived from an EMBL/GenBank/DDBJ whole genome shotgun (WGS) entry which is preliminary data.</text>
</comment>
<dbReference type="HOGENOM" id="CLU_000445_30_4_4"/>
<feature type="DNA-binding region" description="OmpR/PhoB-type" evidence="5">
    <location>
        <begin position="141"/>
        <end position="235"/>
    </location>
</feature>
<dbReference type="SUPFAM" id="SSF46894">
    <property type="entry name" value="C-terminal effector domain of the bipartite response regulators"/>
    <property type="match status" value="1"/>
</dbReference>
<evidence type="ECO:0000313" key="8">
    <source>
        <dbReference type="EMBL" id="EHY30990.1"/>
    </source>
</evidence>
<dbReference type="STRING" id="762967.HMPREF9440_01625"/>
<keyword evidence="2" id="KW-0902">Two-component regulatory system</keyword>
<feature type="domain" description="OmpR/PhoB-type" evidence="7">
    <location>
        <begin position="141"/>
        <end position="235"/>
    </location>
</feature>
<evidence type="ECO:0000313" key="9">
    <source>
        <dbReference type="Proteomes" id="UP000004956"/>
    </source>
</evidence>
<dbReference type="SMART" id="SM00862">
    <property type="entry name" value="Trans_reg_C"/>
    <property type="match status" value="1"/>
</dbReference>
<dbReference type="PANTHER" id="PTHR48111">
    <property type="entry name" value="REGULATOR OF RPOS"/>
    <property type="match status" value="1"/>
</dbReference>
<reference evidence="8 9" key="1">
    <citation type="submission" date="2011-11" db="EMBL/GenBank/DDBJ databases">
        <authorList>
            <person name="Weinstock G."/>
            <person name="Sodergren E."/>
            <person name="Clifton S."/>
            <person name="Fulton L."/>
            <person name="Fulton B."/>
            <person name="Courtney L."/>
            <person name="Fronick C."/>
            <person name="Harrison M."/>
            <person name="Strong C."/>
            <person name="Farmer C."/>
            <person name="Delahaunty K."/>
            <person name="Markovic C."/>
            <person name="Hall O."/>
            <person name="Minx P."/>
            <person name="Tomlinson C."/>
            <person name="Mitreva M."/>
            <person name="Hou S."/>
            <person name="Chen J."/>
            <person name="Wollam A."/>
            <person name="Pepin K.H."/>
            <person name="Johnson M."/>
            <person name="Bhonagiri V."/>
            <person name="Zhang X."/>
            <person name="Suruliraj S."/>
            <person name="Warren W."/>
            <person name="Chinwalla A."/>
            <person name="Mardis E.R."/>
            <person name="Wilson R.K."/>
        </authorList>
    </citation>
    <scope>NUCLEOTIDE SEQUENCE [LARGE SCALE GENOMIC DNA]</scope>
    <source>
        <strain evidence="8 9">YIT 11816</strain>
    </source>
</reference>
<dbReference type="GO" id="GO:0006355">
    <property type="term" value="P:regulation of DNA-templated transcription"/>
    <property type="evidence" value="ECO:0007669"/>
    <property type="project" value="InterPro"/>
</dbReference>
<dbReference type="AlphaFoldDB" id="H3KFV6"/>
<dbReference type="Pfam" id="PF00072">
    <property type="entry name" value="Response_reg"/>
    <property type="match status" value="1"/>
</dbReference>
<accession>H3KFV6</accession>
<feature type="modified residue" description="4-aspartylphosphate" evidence="4">
    <location>
        <position position="52"/>
    </location>
</feature>
<dbReference type="EMBL" id="AFBQ01000248">
    <property type="protein sequence ID" value="EHY30990.1"/>
    <property type="molecule type" value="Genomic_DNA"/>
</dbReference>